<dbReference type="PANTHER" id="PTHR42770">
    <property type="entry name" value="AMINO ACID TRANSPORTER-RELATED"/>
    <property type="match status" value="1"/>
</dbReference>
<feature type="transmembrane region" description="Helical" evidence="6">
    <location>
        <begin position="12"/>
        <end position="31"/>
    </location>
</feature>
<feature type="transmembrane region" description="Helical" evidence="6">
    <location>
        <begin position="122"/>
        <end position="141"/>
    </location>
</feature>
<comment type="caution">
    <text evidence="7">The sequence shown here is derived from an EMBL/GenBank/DDBJ whole genome shotgun (WGS) entry which is preliminary data.</text>
</comment>
<dbReference type="EMBL" id="JAERRC010000046">
    <property type="protein sequence ID" value="MBL0707257.1"/>
    <property type="molecule type" value="Genomic_DNA"/>
</dbReference>
<keyword evidence="4 6" id="KW-1133">Transmembrane helix</keyword>
<feature type="transmembrane region" description="Helical" evidence="6">
    <location>
        <begin position="388"/>
        <end position="407"/>
    </location>
</feature>
<feature type="transmembrane region" description="Helical" evidence="6">
    <location>
        <begin position="355"/>
        <end position="376"/>
    </location>
</feature>
<evidence type="ECO:0000256" key="3">
    <source>
        <dbReference type="ARBA" id="ARBA00022692"/>
    </source>
</evidence>
<feature type="transmembrane region" description="Helical" evidence="6">
    <location>
        <begin position="333"/>
        <end position="349"/>
    </location>
</feature>
<evidence type="ECO:0000313" key="8">
    <source>
        <dbReference type="Proteomes" id="UP000639051"/>
    </source>
</evidence>
<evidence type="ECO:0000256" key="1">
    <source>
        <dbReference type="ARBA" id="ARBA00004651"/>
    </source>
</evidence>
<evidence type="ECO:0000256" key="5">
    <source>
        <dbReference type="ARBA" id="ARBA00023136"/>
    </source>
</evidence>
<sequence length="459" mass="49618">MSQNTTALKRSLGLWAIVGLGMGYMTPTTVFDTFGIVSGETNGAVPLAYLVALVAMVFTAISYGRMTRIFPSAGSAYTYTSQTIHPNVGFLVGWTSLLDYLLLPLVNAVIVRIYMESFFPDVPSWIWVVGYVVVITALNLWSMNSTSKINGILVIFEVVLIGVFIFLAWNALSQGAGTGSPFTSTPLFHDGVDAGAIMSGATVVCFSFIGFDAITMYSEEAKDSNTVPKAIVLALLLGGAIFFAAAWFGQSVFPTLDGFDNTDDTLPEMALKIGGEFFKILFTSAAFAATVASSLASHASVSRMIFVMGRNGTGPFSRLFSFVHPKHRTPSNAVLFVGAVSLLAIPFTLEFVSSMINFGALIAFTFVNLTVIVLFALRRKQIRTPREIATNVVLPLIGTVLTGVLWANLQMDALMYGVVWLVIGLVCLLVMTRGFRRRLGVKLEEEDVEALEHLAGPRV</sequence>
<feature type="transmembrane region" description="Helical" evidence="6">
    <location>
        <begin position="277"/>
        <end position="301"/>
    </location>
</feature>
<evidence type="ECO:0000256" key="6">
    <source>
        <dbReference type="SAM" id="Phobius"/>
    </source>
</evidence>
<feature type="transmembrane region" description="Helical" evidence="6">
    <location>
        <begin position="43"/>
        <end position="63"/>
    </location>
</feature>
<dbReference type="PANTHER" id="PTHR42770:SF8">
    <property type="entry name" value="PUTRESCINE IMPORTER PUUP"/>
    <property type="match status" value="1"/>
</dbReference>
<accession>A0ABS1K7H1</accession>
<dbReference type="InterPro" id="IPR002293">
    <property type="entry name" value="AA/rel_permease1"/>
</dbReference>
<comment type="subcellular location">
    <subcellularLocation>
        <location evidence="1">Cell membrane</location>
        <topology evidence="1">Multi-pass membrane protein</topology>
    </subcellularLocation>
</comment>
<keyword evidence="3 6" id="KW-0812">Transmembrane</keyword>
<reference evidence="7 8" key="1">
    <citation type="submission" date="2021-01" db="EMBL/GenBank/DDBJ databases">
        <title>Genome public.</title>
        <authorList>
            <person name="Liu C."/>
            <person name="Sun Q."/>
        </authorList>
    </citation>
    <scope>NUCLEOTIDE SEQUENCE [LARGE SCALE GENOMIC DNA]</scope>
    <source>
        <strain evidence="7 8">JC656</strain>
    </source>
</reference>
<gene>
    <name evidence="7" type="ORF">JJE72_17320</name>
</gene>
<feature type="transmembrane region" description="Helical" evidence="6">
    <location>
        <begin position="84"/>
        <end position="102"/>
    </location>
</feature>
<dbReference type="Gene3D" id="1.20.1740.10">
    <property type="entry name" value="Amino acid/polyamine transporter I"/>
    <property type="match status" value="1"/>
</dbReference>
<protein>
    <submittedName>
        <fullName evidence="7">APC family permease</fullName>
    </submittedName>
</protein>
<keyword evidence="5 6" id="KW-0472">Membrane</keyword>
<evidence type="ECO:0000256" key="4">
    <source>
        <dbReference type="ARBA" id="ARBA00022989"/>
    </source>
</evidence>
<keyword evidence="2" id="KW-1003">Cell membrane</keyword>
<feature type="transmembrane region" description="Helical" evidence="6">
    <location>
        <begin position="413"/>
        <end position="432"/>
    </location>
</feature>
<feature type="transmembrane region" description="Helical" evidence="6">
    <location>
        <begin position="230"/>
        <end position="249"/>
    </location>
</feature>
<feature type="transmembrane region" description="Helical" evidence="6">
    <location>
        <begin position="153"/>
        <end position="172"/>
    </location>
</feature>
<dbReference type="Proteomes" id="UP000639051">
    <property type="component" value="Unassembled WGS sequence"/>
</dbReference>
<organism evidence="7 8">
    <name type="scientific">Sinomonas cellulolyticus</name>
    <dbReference type="NCBI Taxonomy" id="2801916"/>
    <lineage>
        <taxon>Bacteria</taxon>
        <taxon>Bacillati</taxon>
        <taxon>Actinomycetota</taxon>
        <taxon>Actinomycetes</taxon>
        <taxon>Micrococcales</taxon>
        <taxon>Micrococcaceae</taxon>
        <taxon>Sinomonas</taxon>
    </lineage>
</organism>
<keyword evidence="8" id="KW-1185">Reference proteome</keyword>
<dbReference type="InterPro" id="IPR050367">
    <property type="entry name" value="APC_superfamily"/>
</dbReference>
<evidence type="ECO:0000313" key="7">
    <source>
        <dbReference type="EMBL" id="MBL0707257.1"/>
    </source>
</evidence>
<dbReference type="PIRSF" id="PIRSF006060">
    <property type="entry name" value="AA_transporter"/>
    <property type="match status" value="1"/>
</dbReference>
<proteinExistence type="predicted"/>
<name>A0ABS1K7H1_9MICC</name>
<dbReference type="Pfam" id="PF13520">
    <property type="entry name" value="AA_permease_2"/>
    <property type="match status" value="1"/>
</dbReference>
<dbReference type="RefSeq" id="WP_189693702.1">
    <property type="nucleotide sequence ID" value="NZ_BNCM01000006.1"/>
</dbReference>
<evidence type="ECO:0000256" key="2">
    <source>
        <dbReference type="ARBA" id="ARBA00022475"/>
    </source>
</evidence>
<feature type="transmembrane region" description="Helical" evidence="6">
    <location>
        <begin position="192"/>
        <end position="218"/>
    </location>
</feature>